<evidence type="ECO:0000313" key="13">
    <source>
        <dbReference type="Proteomes" id="UP000187406"/>
    </source>
</evidence>
<dbReference type="Proteomes" id="UP000187406">
    <property type="component" value="Unassembled WGS sequence"/>
</dbReference>
<keyword evidence="6 10" id="KW-1133">Transmembrane helix</keyword>
<keyword evidence="5 10" id="KW-0812">Transmembrane</keyword>
<dbReference type="GO" id="GO:0006629">
    <property type="term" value="P:lipid metabolic process"/>
    <property type="evidence" value="ECO:0007669"/>
    <property type="project" value="UniProtKB-KW"/>
</dbReference>
<feature type="transmembrane region" description="Helical" evidence="10">
    <location>
        <begin position="6"/>
        <end position="27"/>
    </location>
</feature>
<comment type="pathway">
    <text evidence="2">Secondary metabolite biosynthesis.</text>
</comment>
<reference evidence="13" key="1">
    <citation type="submission" date="2016-04" db="EMBL/GenBank/DDBJ databases">
        <title>Cephalotus genome sequencing.</title>
        <authorList>
            <person name="Fukushima K."/>
            <person name="Hasebe M."/>
            <person name="Fang X."/>
        </authorList>
    </citation>
    <scope>NUCLEOTIDE SEQUENCE [LARGE SCALE GENOMIC DNA]</scope>
    <source>
        <strain evidence="13">cv. St1</strain>
    </source>
</reference>
<comment type="similarity">
    <text evidence="3">Belongs to the wax synthase family.</text>
</comment>
<dbReference type="AlphaFoldDB" id="A0A1Q3D480"/>
<evidence type="ECO:0000256" key="4">
    <source>
        <dbReference type="ARBA" id="ARBA00022679"/>
    </source>
</evidence>
<evidence type="ECO:0000256" key="7">
    <source>
        <dbReference type="ARBA" id="ARBA00023098"/>
    </source>
</evidence>
<evidence type="ECO:0000256" key="8">
    <source>
        <dbReference type="ARBA" id="ARBA00023136"/>
    </source>
</evidence>
<dbReference type="PANTHER" id="PTHR31595:SF57">
    <property type="entry name" value="OS04G0481900 PROTEIN"/>
    <property type="match status" value="1"/>
</dbReference>
<keyword evidence="4" id="KW-0808">Transferase</keyword>
<dbReference type="Pfam" id="PF13813">
    <property type="entry name" value="MBOAT_2"/>
    <property type="match status" value="1"/>
</dbReference>
<keyword evidence="9" id="KW-0012">Acyltransferase</keyword>
<evidence type="ECO:0000256" key="5">
    <source>
        <dbReference type="ARBA" id="ARBA00022692"/>
    </source>
</evidence>
<evidence type="ECO:0000256" key="2">
    <source>
        <dbReference type="ARBA" id="ARBA00005179"/>
    </source>
</evidence>
<dbReference type="STRING" id="3775.A0A1Q3D480"/>
<feature type="domain" description="Wax synthase" evidence="11">
    <location>
        <begin position="191"/>
        <end position="273"/>
    </location>
</feature>
<proteinExistence type="inferred from homology"/>
<name>A0A1Q3D480_CEPFO</name>
<feature type="transmembrane region" description="Helical" evidence="10">
    <location>
        <begin position="34"/>
        <end position="53"/>
    </location>
</feature>
<organism evidence="12 13">
    <name type="scientific">Cephalotus follicularis</name>
    <name type="common">Albany pitcher plant</name>
    <dbReference type="NCBI Taxonomy" id="3775"/>
    <lineage>
        <taxon>Eukaryota</taxon>
        <taxon>Viridiplantae</taxon>
        <taxon>Streptophyta</taxon>
        <taxon>Embryophyta</taxon>
        <taxon>Tracheophyta</taxon>
        <taxon>Spermatophyta</taxon>
        <taxon>Magnoliopsida</taxon>
        <taxon>eudicotyledons</taxon>
        <taxon>Gunneridae</taxon>
        <taxon>Pentapetalae</taxon>
        <taxon>rosids</taxon>
        <taxon>fabids</taxon>
        <taxon>Oxalidales</taxon>
        <taxon>Cephalotaceae</taxon>
        <taxon>Cephalotus</taxon>
    </lineage>
</organism>
<comment type="subcellular location">
    <subcellularLocation>
        <location evidence="1">Membrane</location>
        <topology evidence="1">Multi-pass membrane protein</topology>
    </subcellularLocation>
</comment>
<dbReference type="GO" id="GO:0016020">
    <property type="term" value="C:membrane"/>
    <property type="evidence" value="ECO:0007669"/>
    <property type="project" value="UniProtKB-SubCell"/>
</dbReference>
<evidence type="ECO:0000256" key="10">
    <source>
        <dbReference type="SAM" id="Phobius"/>
    </source>
</evidence>
<evidence type="ECO:0000256" key="6">
    <source>
        <dbReference type="ARBA" id="ARBA00022989"/>
    </source>
</evidence>
<evidence type="ECO:0000256" key="9">
    <source>
        <dbReference type="ARBA" id="ARBA00023315"/>
    </source>
</evidence>
<dbReference type="PANTHER" id="PTHR31595">
    <property type="entry name" value="LONG-CHAIN-ALCOHOL O-FATTY-ACYLTRANSFERASE 3-RELATED"/>
    <property type="match status" value="1"/>
</dbReference>
<dbReference type="InParanoid" id="A0A1Q3D480"/>
<gene>
    <name evidence="12" type="ORF">CFOL_v3_30688</name>
</gene>
<feature type="transmembrane region" description="Helical" evidence="10">
    <location>
        <begin position="156"/>
        <end position="174"/>
    </location>
</feature>
<feature type="transmembrane region" description="Helical" evidence="10">
    <location>
        <begin position="123"/>
        <end position="144"/>
    </location>
</feature>
<feature type="transmembrane region" description="Helical" evidence="10">
    <location>
        <begin position="59"/>
        <end position="79"/>
    </location>
</feature>
<sequence>MKGEIKNLIMVWLSVITSICFCYFIVSKIPKGKLRLFSLLPILVLFTILPLYLSFSLLLLPTFITAGCITWLANFKLLLFAYDRGPLVSCDPPKSLLHFIFIACLPIEIKQNKKLSSSTRPPNFPLILTLPIKVLILAICVNVYDYKDHLHPKVMMLSYCCLVYLIMDMILFLLNPITRAMLRIELESPSDEPYLSTSLQDFWGRRWNLKVTSILRDTVYKPLTSSLQSVIGVKWAPLLAVFAVFLVSGLMHEFLFYIISRVSPTWEVTCFFVLHGVCVTGELVFKRLLTDKWQLHWAVSAPLTVGFVIVTATWLFLPPIVRSGTIFRAMEECKILINFVTETPKFVGEVLPIY</sequence>
<evidence type="ECO:0000256" key="3">
    <source>
        <dbReference type="ARBA" id="ARBA00007282"/>
    </source>
</evidence>
<keyword evidence="7" id="KW-0443">Lipid metabolism</keyword>
<feature type="transmembrane region" description="Helical" evidence="10">
    <location>
        <begin position="235"/>
        <end position="259"/>
    </location>
</feature>
<keyword evidence="8 10" id="KW-0472">Membrane</keyword>
<evidence type="ECO:0000259" key="11">
    <source>
        <dbReference type="Pfam" id="PF13813"/>
    </source>
</evidence>
<dbReference type="InterPro" id="IPR044851">
    <property type="entry name" value="Wax_synthase"/>
</dbReference>
<dbReference type="InterPro" id="IPR017088">
    <property type="entry name" value="Wax_synthase_Magnoliopsida"/>
</dbReference>
<dbReference type="GO" id="GO:0008374">
    <property type="term" value="F:O-acyltransferase activity"/>
    <property type="evidence" value="ECO:0007669"/>
    <property type="project" value="InterPro"/>
</dbReference>
<dbReference type="PIRSF" id="PIRSF037006">
    <property type="entry name" value="Wax_synthase"/>
    <property type="match status" value="1"/>
</dbReference>
<dbReference type="InterPro" id="IPR032805">
    <property type="entry name" value="Wax_synthase_dom"/>
</dbReference>
<comment type="caution">
    <text evidence="12">The sequence shown here is derived from an EMBL/GenBank/DDBJ whole genome shotgun (WGS) entry which is preliminary data.</text>
</comment>
<evidence type="ECO:0000313" key="12">
    <source>
        <dbReference type="EMBL" id="GAV87262.1"/>
    </source>
</evidence>
<keyword evidence="13" id="KW-1185">Reference proteome</keyword>
<protein>
    <submittedName>
        <fullName evidence="12">MBOAT_2 domain-containing protein</fullName>
    </submittedName>
</protein>
<feature type="transmembrane region" description="Helical" evidence="10">
    <location>
        <begin position="297"/>
        <end position="317"/>
    </location>
</feature>
<dbReference type="OrthoDB" id="1077582at2759"/>
<accession>A0A1Q3D480</accession>
<dbReference type="EMBL" id="BDDD01004242">
    <property type="protein sequence ID" value="GAV87262.1"/>
    <property type="molecule type" value="Genomic_DNA"/>
</dbReference>
<evidence type="ECO:0000256" key="1">
    <source>
        <dbReference type="ARBA" id="ARBA00004141"/>
    </source>
</evidence>